<reference evidence="1" key="1">
    <citation type="journal article" date="2020" name="bioRxiv">
        <title>Single mosquito metatranscriptomics identifies vectors, emerging pathogens and reservoirs in one assay.</title>
        <authorList>
            <person name="Batson J."/>
            <person name="Dudas G."/>
            <person name="Haas-Stapleton E."/>
            <person name="Kistler A.L."/>
            <person name="Li L.M."/>
            <person name="Logan P."/>
            <person name="Ratnasiri K."/>
            <person name="Retallack H."/>
        </authorList>
    </citation>
    <scope>NUCLEOTIDE SEQUENCE</scope>
    <source>
        <strain evidence="1">CMS002_032a_COAV</strain>
    </source>
</reference>
<dbReference type="EMBL" id="MW434767">
    <property type="protein sequence ID" value="QRW41817.1"/>
    <property type="molecule type" value="Genomic_RNA"/>
</dbReference>
<sequence>MNPPVSLSTTLGEAIANQHRIQVHEGEGSLVGDEEYVRLLGTVNCTLTQAVDLSDPNPYLKLISCLIFTESLYSSSVSYKVIQTLSTGLYKQLRDPEKATPGGMKGSSRISVCYKFYTRTPCIRPSDLRLVGGAAVRCFNVIGNADRCGFLEYKFEANYRHLRSNDVGRVEQEYHSCIEDHLSDLKCKEVMERISSIRKQFTQFRLADYLSILNFSHKGRQLGRHQAFPDGWLTSSLEGTAGPSASGTQEIPRPKRSYRVLKNLKSKLSDRKKK</sequence>
<evidence type="ECO:0000313" key="1">
    <source>
        <dbReference type="EMBL" id="QRW41817.1"/>
    </source>
</evidence>
<accession>A0A894KJM4</accession>
<organism evidence="1">
    <name type="scientific">Elisy virus</name>
    <dbReference type="NCBI Taxonomy" id="2800914"/>
    <lineage>
        <taxon>Viruses</taxon>
        <taxon>Riboviria</taxon>
        <taxon>Orthornavirae</taxon>
        <taxon>Negarnaviricota</taxon>
        <taxon>Haploviricotina</taxon>
        <taxon>Monjiviricetes</taxon>
        <taxon>Mononegavirales</taxon>
        <taxon>Rhabdoviridae</taxon>
        <taxon>Deltarhabdovirinae</taxon>
        <taxon>Stangrhavirus</taxon>
        <taxon>Stangrhavirus elisy</taxon>
    </lineage>
</organism>
<name>A0A894KJM4_9RHAB</name>
<protein>
    <submittedName>
        <fullName evidence="1">ORF3</fullName>
    </submittedName>
</protein>
<proteinExistence type="predicted"/>